<dbReference type="InterPro" id="IPR012337">
    <property type="entry name" value="RNaseH-like_sf"/>
</dbReference>
<dbReference type="InterPro" id="IPR004868">
    <property type="entry name" value="DNA-dir_DNA_pol_B_mt/vir"/>
</dbReference>
<evidence type="ECO:0000256" key="5">
    <source>
        <dbReference type="ARBA" id="ARBA00022705"/>
    </source>
</evidence>
<dbReference type="GO" id="GO:0003887">
    <property type="term" value="F:DNA-directed DNA polymerase activity"/>
    <property type="evidence" value="ECO:0007669"/>
    <property type="project" value="UniProtKB-KW"/>
</dbReference>
<keyword evidence="6" id="KW-0239">DNA-directed DNA polymerase</keyword>
<dbReference type="AlphaFoldDB" id="A0A077ZQ14"/>
<feature type="region of interest" description="Disordered" evidence="9">
    <location>
        <begin position="1"/>
        <end position="31"/>
    </location>
</feature>
<dbReference type="EC" id="2.7.7.7" evidence="2"/>
<dbReference type="InterPro" id="IPR023211">
    <property type="entry name" value="DNA_pol_palm_dom_sf"/>
</dbReference>
<protein>
    <recommendedName>
        <fullName evidence="2">DNA-directed DNA polymerase</fullName>
        <ecNumber evidence="2">2.7.7.7</ecNumber>
    </recommendedName>
</protein>
<keyword evidence="7" id="KW-0238">DNA-binding</keyword>
<dbReference type="Gene3D" id="4.10.80.30">
    <property type="entry name" value="DNA polymerase, domain 6"/>
    <property type="match status" value="1"/>
</dbReference>
<dbReference type="SUPFAM" id="SSF53098">
    <property type="entry name" value="Ribonuclease H-like"/>
    <property type="match status" value="1"/>
</dbReference>
<feature type="domain" description="DNA-directed DNA polymerase family B mitochondria/virus" evidence="10">
    <location>
        <begin position="315"/>
        <end position="424"/>
    </location>
</feature>
<evidence type="ECO:0000256" key="9">
    <source>
        <dbReference type="SAM" id="MobiDB-lite"/>
    </source>
</evidence>
<evidence type="ECO:0000313" key="11">
    <source>
        <dbReference type="EMBL" id="CDW60845.1"/>
    </source>
</evidence>
<reference evidence="11" key="2">
    <citation type="submission" date="2014-03" db="EMBL/GenBank/DDBJ databases">
        <title>The whipworm genome and dual-species transcriptomics of an intimate host-pathogen interaction.</title>
        <authorList>
            <person name="Foth B.J."/>
            <person name="Tsai I.J."/>
            <person name="Reid A.J."/>
            <person name="Bancroft A.J."/>
            <person name="Nichol S."/>
            <person name="Tracey A."/>
            <person name="Holroyd N."/>
            <person name="Cotton J.A."/>
            <person name="Stanley E.J."/>
            <person name="Zarowiecki M."/>
            <person name="Liu J.Z."/>
            <person name="Huckvale T."/>
            <person name="Cooper P.J."/>
            <person name="Grencis R.K."/>
            <person name="Berriman M."/>
        </authorList>
    </citation>
    <scope>NUCLEOTIDE SEQUENCE [LARGE SCALE GENOMIC DNA]</scope>
</reference>
<evidence type="ECO:0000313" key="12">
    <source>
        <dbReference type="Proteomes" id="UP000030665"/>
    </source>
</evidence>
<evidence type="ECO:0000256" key="6">
    <source>
        <dbReference type="ARBA" id="ARBA00022932"/>
    </source>
</evidence>
<dbReference type="InterPro" id="IPR006172">
    <property type="entry name" value="DNA-dir_DNA_pol_B"/>
</dbReference>
<evidence type="ECO:0000259" key="10">
    <source>
        <dbReference type="Pfam" id="PF03175"/>
    </source>
</evidence>
<dbReference type="PROSITE" id="PS00116">
    <property type="entry name" value="DNA_POLYMERASE_B"/>
    <property type="match status" value="1"/>
</dbReference>
<accession>A0A077ZQ14</accession>
<organism evidence="11 12">
    <name type="scientific">Trichuris trichiura</name>
    <name type="common">Whipworm</name>
    <name type="synonym">Trichocephalus trichiurus</name>
    <dbReference type="NCBI Taxonomy" id="36087"/>
    <lineage>
        <taxon>Eukaryota</taxon>
        <taxon>Metazoa</taxon>
        <taxon>Ecdysozoa</taxon>
        <taxon>Nematoda</taxon>
        <taxon>Enoplea</taxon>
        <taxon>Dorylaimia</taxon>
        <taxon>Trichinellida</taxon>
        <taxon>Trichuridae</taxon>
        <taxon>Trichuris</taxon>
    </lineage>
</organism>
<keyword evidence="3" id="KW-0808">Transferase</keyword>
<dbReference type="Gene3D" id="1.10.287.690">
    <property type="entry name" value="Helix hairpin bin"/>
    <property type="match status" value="1"/>
</dbReference>
<keyword evidence="5" id="KW-0235">DNA replication</keyword>
<dbReference type="Gene3D" id="3.90.1600.10">
    <property type="entry name" value="Palm domain of DNA polymerase"/>
    <property type="match status" value="1"/>
</dbReference>
<evidence type="ECO:0000256" key="2">
    <source>
        <dbReference type="ARBA" id="ARBA00012417"/>
    </source>
</evidence>
<evidence type="ECO:0000256" key="3">
    <source>
        <dbReference type="ARBA" id="ARBA00022679"/>
    </source>
</evidence>
<dbReference type="OrthoDB" id="10265614at2759"/>
<comment type="similarity">
    <text evidence="1">Belongs to the DNA polymerase type-B family.</text>
</comment>
<dbReference type="InterPro" id="IPR043502">
    <property type="entry name" value="DNA/RNA_pol_sf"/>
</dbReference>
<comment type="catalytic activity">
    <reaction evidence="8">
        <text>DNA(n) + a 2'-deoxyribonucleoside 5'-triphosphate = DNA(n+1) + diphosphate</text>
        <dbReference type="Rhea" id="RHEA:22508"/>
        <dbReference type="Rhea" id="RHEA-COMP:17339"/>
        <dbReference type="Rhea" id="RHEA-COMP:17340"/>
        <dbReference type="ChEBI" id="CHEBI:33019"/>
        <dbReference type="ChEBI" id="CHEBI:61560"/>
        <dbReference type="ChEBI" id="CHEBI:173112"/>
        <dbReference type="EC" id="2.7.7.7"/>
    </reaction>
</comment>
<evidence type="ECO:0000256" key="7">
    <source>
        <dbReference type="ARBA" id="ARBA00023125"/>
    </source>
</evidence>
<evidence type="ECO:0000256" key="4">
    <source>
        <dbReference type="ARBA" id="ARBA00022695"/>
    </source>
</evidence>
<feature type="region of interest" description="Disordered" evidence="9">
    <location>
        <begin position="105"/>
        <end position="129"/>
    </location>
</feature>
<dbReference type="Proteomes" id="UP000030665">
    <property type="component" value="Unassembled WGS sequence"/>
</dbReference>
<dbReference type="PRINTS" id="PR00106">
    <property type="entry name" value="DNAPOLB"/>
</dbReference>
<feature type="compositionally biased region" description="Basic residues" evidence="9">
    <location>
        <begin position="1"/>
        <end position="19"/>
    </location>
</feature>
<sequence>MAKKRPTKAKKKPAKKRQKMTPNQTAFAKQQQRIRRFIKSAEKRGYSFPANAVPERPARVTKRDIARITAIKPETLYEQATFIYEGSTFTGTEGRMIERSLAAQKGALHKREKDPRYHTKAGSPPAEATDVADRLGEVIDRIADTGYKINQGTAAYNAAQQEIDSWSGSPYWNDWFTQRRYEEVERMQRMIQSSIRTYGFGGAMKAIGTQAEDFARAVDIICYDSNQERIRVAFNTLAEILKGSALTAEEGADMDVLMDATVGYSPDWYDDDFETTVYKGQDHTEVWAAACVELFTEDVLLFHSIGEMWDYLKGMRENVICYFHNLKFDGSFWLSYFLVNLGYKQAFEQFGENDFVRMKNKEMPNNSVSYSISGMGQWYDITVKVNGQIIEFRDSLKLLPFSVSAIGKSFETKHKKLDMEYTGLRYAGCPITPEEQDYIKNDVLVVKEALEIMFTEGHKKLTIGSCCLAEYKKSIGKKAYATMFPDLYQMPLDKSFDAENAGQYVNRSYRGGWCYLARGKEQKLFHNGTTADVNSLYPSMMSSESLNKYPIGEPHFWSGDFIPDEAKRATAYYFVRFKTRFYIRPGKLPFIQLKNSMSYRANEMLETSDHYNKEDGKYYPVYYDLDGNLKPATVELTMTMTDFALFKEHYELVDFRILDGCWFDSAVGIFDQYIEKYKKIKMESKGAKRQLAKLFLNNLYGKMASSPNSDFKIAFTKEDKTIGFRTIRANDKTPGYIPVGSAITSYARNFTIRAAQANYYGPDKPGFIYADTDSIHCDLAPDQLKGIKVHNKNFCCWDLESTWDEGWFVRQKTYIEHVIAEELEPVEAPYYNVKCAGMPKQCKDLFLMTVNGFTDEEAQAHTEMEQAFLYTDKEHTQHRSLTVKDFTVGLAIPGKLLPKRIPGGVLLVDSVYEMR</sequence>
<dbReference type="Pfam" id="PF03175">
    <property type="entry name" value="DNA_pol_B_2"/>
    <property type="match status" value="2"/>
</dbReference>
<keyword evidence="12" id="KW-1185">Reference proteome</keyword>
<dbReference type="GO" id="GO:0006260">
    <property type="term" value="P:DNA replication"/>
    <property type="evidence" value="ECO:0007669"/>
    <property type="project" value="UniProtKB-KW"/>
</dbReference>
<dbReference type="GO" id="GO:0042575">
    <property type="term" value="C:DNA polymerase complex"/>
    <property type="evidence" value="ECO:0007669"/>
    <property type="project" value="UniProtKB-ARBA"/>
</dbReference>
<feature type="domain" description="DNA-directed DNA polymerase family B mitochondria/virus" evidence="10">
    <location>
        <begin position="431"/>
        <end position="777"/>
    </location>
</feature>
<evidence type="ECO:0000256" key="1">
    <source>
        <dbReference type="ARBA" id="ARBA00005755"/>
    </source>
</evidence>
<dbReference type="Gene3D" id="3.30.420.10">
    <property type="entry name" value="Ribonuclease H-like superfamily/Ribonuclease H"/>
    <property type="match status" value="1"/>
</dbReference>
<dbReference type="Gene3D" id="3.30.1770.10">
    <property type="entry name" value="TPR 1 domain of DNA polymerase"/>
    <property type="match status" value="1"/>
</dbReference>
<dbReference type="InterPro" id="IPR036397">
    <property type="entry name" value="RNaseH_sf"/>
</dbReference>
<gene>
    <name evidence="11" type="ORF">TTRE_0000924701</name>
</gene>
<dbReference type="GO" id="GO:0000166">
    <property type="term" value="F:nucleotide binding"/>
    <property type="evidence" value="ECO:0007669"/>
    <property type="project" value="InterPro"/>
</dbReference>
<evidence type="ECO:0000256" key="8">
    <source>
        <dbReference type="ARBA" id="ARBA00049244"/>
    </source>
</evidence>
<name>A0A077ZQ14_TRITR</name>
<reference evidence="11" key="1">
    <citation type="submission" date="2014-01" db="EMBL/GenBank/DDBJ databases">
        <authorList>
            <person name="Aslett M."/>
        </authorList>
    </citation>
    <scope>NUCLEOTIDE SEQUENCE</scope>
</reference>
<keyword evidence="4" id="KW-0548">Nucleotidyltransferase</keyword>
<dbReference type="InterPro" id="IPR017964">
    <property type="entry name" value="DNA-dir_DNA_pol_B_CS"/>
</dbReference>
<dbReference type="EMBL" id="HG807476">
    <property type="protein sequence ID" value="CDW60845.1"/>
    <property type="molecule type" value="Genomic_DNA"/>
</dbReference>
<dbReference type="GO" id="GO:0003677">
    <property type="term" value="F:DNA binding"/>
    <property type="evidence" value="ECO:0007669"/>
    <property type="project" value="UniProtKB-KW"/>
</dbReference>
<dbReference type="Gene3D" id="4.10.80.20">
    <property type="entry name" value="DNA polymerase, domain 5"/>
    <property type="match status" value="1"/>
</dbReference>
<proteinExistence type="inferred from homology"/>
<dbReference type="SUPFAM" id="SSF56672">
    <property type="entry name" value="DNA/RNA polymerases"/>
    <property type="match status" value="1"/>
</dbReference>